<reference evidence="1 2" key="1">
    <citation type="submission" date="2015-03" db="EMBL/GenBank/DDBJ databases">
        <title>Caedibacter varicaedens, whole genome shotgun sequence.</title>
        <authorList>
            <person name="Suzuki H."/>
            <person name="Dapper A.L."/>
            <person name="Gibson A.K."/>
            <person name="Jackson C."/>
            <person name="Lee H."/>
            <person name="Pejaver V.R."/>
            <person name="Doak T."/>
            <person name="Lynch M."/>
        </authorList>
    </citation>
    <scope>NUCLEOTIDE SEQUENCE [LARGE SCALE GENOMIC DNA]</scope>
</reference>
<keyword evidence="2" id="KW-1185">Reference proteome</keyword>
<dbReference type="OrthoDB" id="8594924at2"/>
<protein>
    <submittedName>
        <fullName evidence="1">Killing trait</fullName>
    </submittedName>
</protein>
<dbReference type="EMBL" id="BBVC01000009">
    <property type="protein sequence ID" value="GAO97568.1"/>
    <property type="molecule type" value="Genomic_DNA"/>
</dbReference>
<dbReference type="Pfam" id="PF11747">
    <property type="entry name" value="RebB"/>
    <property type="match status" value="1"/>
</dbReference>
<dbReference type="Proteomes" id="UP000036771">
    <property type="component" value="Unassembled WGS sequence"/>
</dbReference>
<proteinExistence type="predicted"/>
<evidence type="ECO:0000313" key="2">
    <source>
        <dbReference type="Proteomes" id="UP000036771"/>
    </source>
</evidence>
<sequence>MAGVNEQVTDAVTQTNVKVVAESPAMAMSMVYQAMAQSVSLSMQNATYGQQQMQAISQAITTVGSSKIMDLLKQ</sequence>
<dbReference type="AlphaFoldDB" id="A0A0K8MBJ6"/>
<comment type="caution">
    <text evidence="1">The sequence shown here is derived from an EMBL/GenBank/DDBJ whole genome shotgun (WGS) entry which is preliminary data.</text>
</comment>
<name>A0A0K8MBJ6_9PROT</name>
<gene>
    <name evidence="1" type="ORF">Cva_00204</name>
</gene>
<organism evidence="1 2">
    <name type="scientific">Caedimonas varicaedens</name>
    <dbReference type="NCBI Taxonomy" id="1629334"/>
    <lineage>
        <taxon>Bacteria</taxon>
        <taxon>Pseudomonadati</taxon>
        <taxon>Pseudomonadota</taxon>
        <taxon>Alphaproteobacteria</taxon>
        <taxon>Holosporales</taxon>
        <taxon>Caedimonadaceae</taxon>
        <taxon>Caedimonas</taxon>
    </lineage>
</organism>
<accession>A0A0K8MBJ6</accession>
<dbReference type="STRING" id="1629334.Cva_00204"/>
<dbReference type="InterPro" id="IPR021070">
    <property type="entry name" value="Killing_trait_RebB"/>
</dbReference>
<evidence type="ECO:0000313" key="1">
    <source>
        <dbReference type="EMBL" id="GAO97568.1"/>
    </source>
</evidence>